<dbReference type="Proteomes" id="UP000824120">
    <property type="component" value="Chromosome 8"/>
</dbReference>
<comment type="caution">
    <text evidence="1">The sequence shown here is derived from an EMBL/GenBank/DDBJ whole genome shotgun (WGS) entry which is preliminary data.</text>
</comment>
<evidence type="ECO:0000313" key="1">
    <source>
        <dbReference type="EMBL" id="KAG5590625.1"/>
    </source>
</evidence>
<accession>A0A9J5XQZ3</accession>
<protein>
    <submittedName>
        <fullName evidence="1">Uncharacterized protein</fullName>
    </submittedName>
</protein>
<dbReference type="OrthoDB" id="1433065at2759"/>
<sequence length="69" mass="8191">MGISVCEWFDPTHRGTKVDHQHNTIEVKHTRKYRSYDWWVVIKSKHVGRIEIDNVLDVAYQNDVAIVQQ</sequence>
<evidence type="ECO:0000313" key="2">
    <source>
        <dbReference type="Proteomes" id="UP000824120"/>
    </source>
</evidence>
<proteinExistence type="predicted"/>
<name>A0A9J5XQZ3_SOLCO</name>
<reference evidence="1 2" key="1">
    <citation type="submission" date="2020-09" db="EMBL/GenBank/DDBJ databases">
        <title>De no assembly of potato wild relative species, Solanum commersonii.</title>
        <authorList>
            <person name="Cho K."/>
        </authorList>
    </citation>
    <scope>NUCLEOTIDE SEQUENCE [LARGE SCALE GENOMIC DNA]</scope>
    <source>
        <strain evidence="1">LZ3.2</strain>
        <tissue evidence="1">Leaf</tissue>
    </source>
</reference>
<keyword evidence="2" id="KW-1185">Reference proteome</keyword>
<organism evidence="1 2">
    <name type="scientific">Solanum commersonii</name>
    <name type="common">Commerson's wild potato</name>
    <name type="synonym">Commerson's nightshade</name>
    <dbReference type="NCBI Taxonomy" id="4109"/>
    <lineage>
        <taxon>Eukaryota</taxon>
        <taxon>Viridiplantae</taxon>
        <taxon>Streptophyta</taxon>
        <taxon>Embryophyta</taxon>
        <taxon>Tracheophyta</taxon>
        <taxon>Spermatophyta</taxon>
        <taxon>Magnoliopsida</taxon>
        <taxon>eudicotyledons</taxon>
        <taxon>Gunneridae</taxon>
        <taxon>Pentapetalae</taxon>
        <taxon>asterids</taxon>
        <taxon>lamiids</taxon>
        <taxon>Solanales</taxon>
        <taxon>Solanaceae</taxon>
        <taxon>Solanoideae</taxon>
        <taxon>Solaneae</taxon>
        <taxon>Solanum</taxon>
    </lineage>
</organism>
<dbReference type="AlphaFoldDB" id="A0A9J5XQZ3"/>
<gene>
    <name evidence="1" type="ORF">H5410_041139</name>
</gene>
<dbReference type="EMBL" id="JACXVP010000008">
    <property type="protein sequence ID" value="KAG5590625.1"/>
    <property type="molecule type" value="Genomic_DNA"/>
</dbReference>